<evidence type="ECO:0000259" key="4">
    <source>
        <dbReference type="PROSITE" id="PS50902"/>
    </source>
</evidence>
<dbReference type="Pfam" id="PF00037">
    <property type="entry name" value="Fer4"/>
    <property type="match status" value="1"/>
</dbReference>
<evidence type="ECO:0000256" key="3">
    <source>
        <dbReference type="ARBA" id="ARBA00023014"/>
    </source>
</evidence>
<sequence>MSKVTLVYFSPTGNTEKSLKAMARGLRAEAEAVDVTADASSEPVSFDENDRVIFGAPVYGGRIPSVARERLSRFRGVQTPCVVAVTYGNRHYDDALLELADMAKEQGFVVVGAAALVGRHTFGEIQVGRPDEADLAADGEFAARAFALAKEVKDIPGSRPYREGGSGGKFRPLTSDACVSCGLCVKRCPVQAIAEDCRTIADTCLSCFRCIRRCPKGAKNMDTEAYLSFAAAFTEKLKARRENEYYC</sequence>
<dbReference type="InterPro" id="IPR017896">
    <property type="entry name" value="4Fe4S_Fe-S-bd"/>
</dbReference>
<dbReference type="Proteomes" id="UP000698963">
    <property type="component" value="Unassembled WGS sequence"/>
</dbReference>
<dbReference type="EMBL" id="DYZA01000200">
    <property type="protein sequence ID" value="HJD97950.1"/>
    <property type="molecule type" value="Genomic_DNA"/>
</dbReference>
<feature type="domain" description="4Fe-4S ferredoxin-type" evidence="5">
    <location>
        <begin position="201"/>
        <end position="224"/>
    </location>
</feature>
<feature type="domain" description="4Fe-4S ferredoxin-type" evidence="5">
    <location>
        <begin position="168"/>
        <end position="198"/>
    </location>
</feature>
<dbReference type="SUPFAM" id="SSF54862">
    <property type="entry name" value="4Fe-4S ferredoxins"/>
    <property type="match status" value="1"/>
</dbReference>
<accession>A0A921AX55</accession>
<name>A0A921AX55_9BACT</name>
<dbReference type="InterPro" id="IPR029039">
    <property type="entry name" value="Flavoprotein-like_sf"/>
</dbReference>
<dbReference type="InterPro" id="IPR017900">
    <property type="entry name" value="4Fe4S_Fe_S_CS"/>
</dbReference>
<evidence type="ECO:0000313" key="6">
    <source>
        <dbReference type="EMBL" id="HJD97950.1"/>
    </source>
</evidence>
<dbReference type="PROSITE" id="PS51379">
    <property type="entry name" value="4FE4S_FER_2"/>
    <property type="match status" value="2"/>
</dbReference>
<reference evidence="6" key="1">
    <citation type="journal article" date="2021" name="PeerJ">
        <title>Extensive microbial diversity within the chicken gut microbiome revealed by metagenomics and culture.</title>
        <authorList>
            <person name="Gilroy R."/>
            <person name="Ravi A."/>
            <person name="Getino M."/>
            <person name="Pursley I."/>
            <person name="Horton D.L."/>
            <person name="Alikhan N.F."/>
            <person name="Baker D."/>
            <person name="Gharbi K."/>
            <person name="Hall N."/>
            <person name="Watson M."/>
            <person name="Adriaenssens E.M."/>
            <person name="Foster-Nyarko E."/>
            <person name="Jarju S."/>
            <person name="Secka A."/>
            <person name="Antonio M."/>
            <person name="Oren A."/>
            <person name="Chaudhuri R.R."/>
            <person name="La Ragione R."/>
            <person name="Hildebrand F."/>
            <person name="Pallen M.J."/>
        </authorList>
    </citation>
    <scope>NUCLEOTIDE SEQUENCE</scope>
    <source>
        <strain evidence="6">ChiGjej2B2-19336</strain>
    </source>
</reference>
<evidence type="ECO:0000256" key="2">
    <source>
        <dbReference type="ARBA" id="ARBA00023004"/>
    </source>
</evidence>
<gene>
    <name evidence="6" type="ORF">K8W16_09940</name>
</gene>
<dbReference type="InterPro" id="IPR026816">
    <property type="entry name" value="Flavodoxin_dom"/>
</dbReference>
<organism evidence="6 7">
    <name type="scientific">Mailhella massiliensis</name>
    <dbReference type="NCBI Taxonomy" id="1903261"/>
    <lineage>
        <taxon>Bacteria</taxon>
        <taxon>Pseudomonadati</taxon>
        <taxon>Thermodesulfobacteriota</taxon>
        <taxon>Desulfovibrionia</taxon>
        <taxon>Desulfovibrionales</taxon>
        <taxon>Desulfovibrionaceae</taxon>
        <taxon>Mailhella</taxon>
    </lineage>
</organism>
<reference evidence="6" key="2">
    <citation type="submission" date="2021-09" db="EMBL/GenBank/DDBJ databases">
        <authorList>
            <person name="Gilroy R."/>
        </authorList>
    </citation>
    <scope>NUCLEOTIDE SEQUENCE</scope>
    <source>
        <strain evidence="6">ChiGjej2B2-19336</strain>
    </source>
</reference>
<dbReference type="InterPro" id="IPR008254">
    <property type="entry name" value="Flavodoxin/NO_synth"/>
</dbReference>
<dbReference type="PANTHER" id="PTHR43122">
    <property type="entry name" value="FERREDOXIN SUBUNIT OF PYRUVATE:FLAVODOXIN OXIDOREDUCTASE-RELATED"/>
    <property type="match status" value="1"/>
</dbReference>
<evidence type="ECO:0000259" key="5">
    <source>
        <dbReference type="PROSITE" id="PS51379"/>
    </source>
</evidence>
<dbReference type="PROSITE" id="PS50902">
    <property type="entry name" value="FLAVODOXIN_LIKE"/>
    <property type="match status" value="1"/>
</dbReference>
<dbReference type="Gene3D" id="3.40.50.360">
    <property type="match status" value="1"/>
</dbReference>
<keyword evidence="1" id="KW-0479">Metal-binding</keyword>
<dbReference type="PROSITE" id="PS00198">
    <property type="entry name" value="4FE4S_FER_1"/>
    <property type="match status" value="2"/>
</dbReference>
<evidence type="ECO:0000313" key="7">
    <source>
        <dbReference type="Proteomes" id="UP000698963"/>
    </source>
</evidence>
<keyword evidence="3" id="KW-0411">Iron-sulfur</keyword>
<feature type="domain" description="Flavodoxin-like" evidence="4">
    <location>
        <begin position="4"/>
        <end position="146"/>
    </location>
</feature>
<dbReference type="GO" id="GO:0010181">
    <property type="term" value="F:FMN binding"/>
    <property type="evidence" value="ECO:0007669"/>
    <property type="project" value="InterPro"/>
</dbReference>
<proteinExistence type="predicted"/>
<dbReference type="GO" id="GO:0046872">
    <property type="term" value="F:metal ion binding"/>
    <property type="evidence" value="ECO:0007669"/>
    <property type="project" value="UniProtKB-KW"/>
</dbReference>
<dbReference type="Gene3D" id="3.30.70.20">
    <property type="match status" value="1"/>
</dbReference>
<dbReference type="RefSeq" id="WP_304123148.1">
    <property type="nucleotide sequence ID" value="NZ_DYZA01000200.1"/>
</dbReference>
<dbReference type="AlphaFoldDB" id="A0A921AX55"/>
<protein>
    <submittedName>
        <fullName evidence="6">4Fe-4S binding protein</fullName>
    </submittedName>
</protein>
<dbReference type="GO" id="GO:0051536">
    <property type="term" value="F:iron-sulfur cluster binding"/>
    <property type="evidence" value="ECO:0007669"/>
    <property type="project" value="UniProtKB-KW"/>
</dbReference>
<dbReference type="SUPFAM" id="SSF52218">
    <property type="entry name" value="Flavoproteins"/>
    <property type="match status" value="1"/>
</dbReference>
<dbReference type="PANTHER" id="PTHR43122:SF1">
    <property type="entry name" value="IRON-SULFUR-BINDING PROTEIN"/>
    <property type="match status" value="1"/>
</dbReference>
<evidence type="ECO:0000256" key="1">
    <source>
        <dbReference type="ARBA" id="ARBA00022723"/>
    </source>
</evidence>
<dbReference type="Pfam" id="PF12724">
    <property type="entry name" value="Flavodoxin_5"/>
    <property type="match status" value="1"/>
</dbReference>
<comment type="caution">
    <text evidence="6">The sequence shown here is derived from an EMBL/GenBank/DDBJ whole genome shotgun (WGS) entry which is preliminary data.</text>
</comment>
<keyword evidence="2" id="KW-0408">Iron</keyword>